<sequence>MNWHSASDFFAMGGYALYVWGSVGVCAAGLLIEVVALRLRRHAALAMLRRQHAVQQLEQMEHLRLSEVDLQSGLRQEAA</sequence>
<keyword evidence="3" id="KW-1003">Cell membrane</keyword>
<name>A0A1J5QU86_9ZZZZ</name>
<dbReference type="InterPro" id="IPR052075">
    <property type="entry name" value="Heme_exporter_D"/>
</dbReference>
<dbReference type="PANTHER" id="PTHR37531:SF1">
    <property type="entry name" value="HEME EXPORTER PROTEIN D"/>
    <property type="match status" value="1"/>
</dbReference>
<protein>
    <recommendedName>
        <fullName evidence="9">Cytochrome c-type biogenesis protein CcmD</fullName>
    </recommendedName>
</protein>
<keyword evidence="8 10" id="KW-0472">Membrane</keyword>
<keyword evidence="4" id="KW-0997">Cell inner membrane</keyword>
<proteinExistence type="predicted"/>
<organism evidence="11">
    <name type="scientific">mine drainage metagenome</name>
    <dbReference type="NCBI Taxonomy" id="410659"/>
    <lineage>
        <taxon>unclassified sequences</taxon>
        <taxon>metagenomes</taxon>
        <taxon>ecological metagenomes</taxon>
    </lineage>
</organism>
<keyword evidence="2" id="KW-0813">Transport</keyword>
<accession>A0A1J5QU86</accession>
<keyword evidence="6" id="KW-0201">Cytochrome c-type biogenesis</keyword>
<evidence type="ECO:0000256" key="4">
    <source>
        <dbReference type="ARBA" id="ARBA00022519"/>
    </source>
</evidence>
<dbReference type="EMBL" id="MLJW01001209">
    <property type="protein sequence ID" value="OIQ79461.1"/>
    <property type="molecule type" value="Genomic_DNA"/>
</dbReference>
<evidence type="ECO:0000256" key="3">
    <source>
        <dbReference type="ARBA" id="ARBA00022475"/>
    </source>
</evidence>
<evidence type="ECO:0000256" key="1">
    <source>
        <dbReference type="ARBA" id="ARBA00004377"/>
    </source>
</evidence>
<reference evidence="11" key="1">
    <citation type="submission" date="2016-10" db="EMBL/GenBank/DDBJ databases">
        <title>Sequence of Gallionella enrichment culture.</title>
        <authorList>
            <person name="Poehlein A."/>
            <person name="Muehling M."/>
            <person name="Daniel R."/>
        </authorList>
    </citation>
    <scope>NUCLEOTIDE SEQUENCE</scope>
</reference>
<keyword evidence="7 10" id="KW-1133">Transmembrane helix</keyword>
<evidence type="ECO:0000256" key="10">
    <source>
        <dbReference type="SAM" id="Phobius"/>
    </source>
</evidence>
<evidence type="ECO:0000313" key="11">
    <source>
        <dbReference type="EMBL" id="OIQ79461.1"/>
    </source>
</evidence>
<dbReference type="GO" id="GO:1903607">
    <property type="term" value="P:cytochrome c biosynthetic process"/>
    <property type="evidence" value="ECO:0007669"/>
    <property type="project" value="TreeGrafter"/>
</dbReference>
<comment type="caution">
    <text evidence="11">The sequence shown here is derived from an EMBL/GenBank/DDBJ whole genome shotgun (WGS) entry which is preliminary data.</text>
</comment>
<evidence type="ECO:0000256" key="8">
    <source>
        <dbReference type="ARBA" id="ARBA00023136"/>
    </source>
</evidence>
<evidence type="ECO:0000256" key="9">
    <source>
        <dbReference type="ARBA" id="ARBA00032938"/>
    </source>
</evidence>
<dbReference type="GO" id="GO:0017004">
    <property type="term" value="P:cytochrome complex assembly"/>
    <property type="evidence" value="ECO:0007669"/>
    <property type="project" value="UniProtKB-KW"/>
</dbReference>
<gene>
    <name evidence="11" type="ORF">GALL_387990</name>
</gene>
<evidence type="ECO:0000256" key="7">
    <source>
        <dbReference type="ARBA" id="ARBA00022989"/>
    </source>
</evidence>
<dbReference type="PANTHER" id="PTHR37531">
    <property type="entry name" value="HEME EXPORTER PROTEIN D"/>
    <property type="match status" value="1"/>
</dbReference>
<dbReference type="Pfam" id="PF04995">
    <property type="entry name" value="CcmD"/>
    <property type="match status" value="1"/>
</dbReference>
<dbReference type="GO" id="GO:0005886">
    <property type="term" value="C:plasma membrane"/>
    <property type="evidence" value="ECO:0007669"/>
    <property type="project" value="UniProtKB-SubCell"/>
</dbReference>
<keyword evidence="5 10" id="KW-0812">Transmembrane</keyword>
<evidence type="ECO:0000256" key="5">
    <source>
        <dbReference type="ARBA" id="ARBA00022692"/>
    </source>
</evidence>
<evidence type="ECO:0000256" key="6">
    <source>
        <dbReference type="ARBA" id="ARBA00022748"/>
    </source>
</evidence>
<dbReference type="InterPro" id="IPR007078">
    <property type="entry name" value="Haem_export_protD_CcmD"/>
</dbReference>
<evidence type="ECO:0000256" key="2">
    <source>
        <dbReference type="ARBA" id="ARBA00022448"/>
    </source>
</evidence>
<comment type="subcellular location">
    <subcellularLocation>
        <location evidence="1">Cell inner membrane</location>
        <topology evidence="1">Single-pass membrane protein</topology>
    </subcellularLocation>
</comment>
<dbReference type="GO" id="GO:0015886">
    <property type="term" value="P:heme transport"/>
    <property type="evidence" value="ECO:0007669"/>
    <property type="project" value="InterPro"/>
</dbReference>
<feature type="transmembrane region" description="Helical" evidence="10">
    <location>
        <begin position="15"/>
        <end position="39"/>
    </location>
</feature>
<dbReference type="NCBIfam" id="TIGR03141">
    <property type="entry name" value="cytochro_ccmD"/>
    <property type="match status" value="1"/>
</dbReference>
<dbReference type="AlphaFoldDB" id="A0A1J5QU86"/>